<dbReference type="Pfam" id="PF00535">
    <property type="entry name" value="Glycos_transf_2"/>
    <property type="match status" value="1"/>
</dbReference>
<organism evidence="2 3">
    <name type="scientific">Sharpea azabuensis</name>
    <dbReference type="NCBI Taxonomy" id="322505"/>
    <lineage>
        <taxon>Bacteria</taxon>
        <taxon>Bacillati</taxon>
        <taxon>Bacillota</taxon>
        <taxon>Erysipelotrichia</taxon>
        <taxon>Erysipelotrichales</taxon>
        <taxon>Coprobacillaceae</taxon>
        <taxon>Sharpea</taxon>
    </lineage>
</organism>
<dbReference type="CDD" id="cd04179">
    <property type="entry name" value="DPM_DPG-synthase_like"/>
    <property type="match status" value="1"/>
</dbReference>
<protein>
    <submittedName>
        <fullName evidence="2">Glycosyltransferase involved in cell wall bisynthesis</fullName>
    </submittedName>
</protein>
<sequence>MLKTLIIIPAYNEALNIKNTIEDIKENAPDVDYIVVNDGSKDDTLEKLNLYNYNYINGFQNQGLFGAVQTGFKWALYNDYDVAIQFDGDGQHSALYIKDLVKAIEEGNNISIGSRFVNEKKPLTPRMLGSRLITFAIKLMTGKRINDPTSGFRAYDRSCIELYANDMNNPPEPDTLVCMLKNGKKIKEVQVTMSEREYGESYLNPINSIKYMVTQLISIFLIQSFRKVGK</sequence>
<dbReference type="OrthoDB" id="9810303at2"/>
<gene>
    <name evidence="2" type="ORF">SAMN04487834_10373</name>
</gene>
<dbReference type="InterPro" id="IPR001173">
    <property type="entry name" value="Glyco_trans_2-like"/>
</dbReference>
<name>A0A1H6V1Y0_9FIRM</name>
<dbReference type="GO" id="GO:0016740">
    <property type="term" value="F:transferase activity"/>
    <property type="evidence" value="ECO:0007669"/>
    <property type="project" value="UniProtKB-KW"/>
</dbReference>
<dbReference type="STRING" id="322505.SAMN04487836_10349"/>
<evidence type="ECO:0000313" key="3">
    <source>
        <dbReference type="Proteomes" id="UP000183028"/>
    </source>
</evidence>
<dbReference type="EMBL" id="FNYK01000037">
    <property type="protein sequence ID" value="SEI94242.1"/>
    <property type="molecule type" value="Genomic_DNA"/>
</dbReference>
<dbReference type="SUPFAM" id="SSF53448">
    <property type="entry name" value="Nucleotide-diphospho-sugar transferases"/>
    <property type="match status" value="1"/>
</dbReference>
<dbReference type="Gene3D" id="3.90.550.10">
    <property type="entry name" value="Spore Coat Polysaccharide Biosynthesis Protein SpsA, Chain A"/>
    <property type="match status" value="1"/>
</dbReference>
<dbReference type="InterPro" id="IPR050256">
    <property type="entry name" value="Glycosyltransferase_2"/>
</dbReference>
<dbReference type="AlphaFoldDB" id="A0A1H6V1Y0"/>
<evidence type="ECO:0000313" key="2">
    <source>
        <dbReference type="EMBL" id="SEI94242.1"/>
    </source>
</evidence>
<keyword evidence="3" id="KW-1185">Reference proteome</keyword>
<dbReference type="RefSeq" id="WP_074732312.1">
    <property type="nucleotide sequence ID" value="NZ_FNYK01000037.1"/>
</dbReference>
<dbReference type="Proteomes" id="UP000183028">
    <property type="component" value="Unassembled WGS sequence"/>
</dbReference>
<dbReference type="eggNOG" id="COG1216">
    <property type="taxonomic scope" value="Bacteria"/>
</dbReference>
<reference evidence="3" key="1">
    <citation type="submission" date="2016-10" db="EMBL/GenBank/DDBJ databases">
        <authorList>
            <person name="Varghese N."/>
        </authorList>
    </citation>
    <scope>NUCLEOTIDE SEQUENCE [LARGE SCALE GENOMIC DNA]</scope>
    <source>
        <strain evidence="3">DSM 20406</strain>
    </source>
</reference>
<dbReference type="InterPro" id="IPR029044">
    <property type="entry name" value="Nucleotide-diphossugar_trans"/>
</dbReference>
<keyword evidence="2" id="KW-0808">Transferase</keyword>
<accession>A0A1H6V1Y0</accession>
<dbReference type="PANTHER" id="PTHR48090">
    <property type="entry name" value="UNDECAPRENYL-PHOSPHATE 4-DEOXY-4-FORMAMIDO-L-ARABINOSE TRANSFERASE-RELATED"/>
    <property type="match status" value="1"/>
</dbReference>
<feature type="domain" description="Glycosyltransferase 2-like" evidence="1">
    <location>
        <begin position="6"/>
        <end position="160"/>
    </location>
</feature>
<evidence type="ECO:0000259" key="1">
    <source>
        <dbReference type="Pfam" id="PF00535"/>
    </source>
</evidence>
<dbReference type="PANTHER" id="PTHR48090:SF7">
    <property type="entry name" value="RFBJ PROTEIN"/>
    <property type="match status" value="1"/>
</dbReference>
<proteinExistence type="predicted"/>